<gene>
    <name evidence="7" type="ORF">H9751_05285</name>
</gene>
<reference evidence="7" key="1">
    <citation type="journal article" date="2021" name="PeerJ">
        <title>Extensive microbial diversity within the chicken gut microbiome revealed by metagenomics and culture.</title>
        <authorList>
            <person name="Gilroy R."/>
            <person name="Ravi A."/>
            <person name="Getino M."/>
            <person name="Pursley I."/>
            <person name="Horton D.L."/>
            <person name="Alikhan N.F."/>
            <person name="Baker D."/>
            <person name="Gharbi K."/>
            <person name="Hall N."/>
            <person name="Watson M."/>
            <person name="Adriaenssens E.M."/>
            <person name="Foster-Nyarko E."/>
            <person name="Jarju S."/>
            <person name="Secka A."/>
            <person name="Antonio M."/>
            <person name="Oren A."/>
            <person name="Chaudhuri R.R."/>
            <person name="La Ragione R."/>
            <person name="Hildebrand F."/>
            <person name="Pallen M.J."/>
        </authorList>
    </citation>
    <scope>NUCLEOTIDE SEQUENCE</scope>
    <source>
        <strain evidence="7">ChiHjej13B12-4958</strain>
    </source>
</reference>
<sequence>MRIGIIGAGAVGTFFGASLARAGHEVTVLARGAALEQIRATGLTVTGGVLDEAPVPVTEVGAPEELAGQDVVLLAVKATGETLEERRAQIEALIGAIPGEPVIATTQNSVEAHQLVADIVGEQRTWPGVVRGFYIHTSPAEVRFEGGVRSYTVGTWDGQQDGAPDATLGRFAQALEDADIDAIVEGDVWTDIWTKAMFVTCFGALGAVADQPLGVLRTMMRGDLIALMQEVHRTARASGVDLPEDTVENNMRFTDEQSAEATSSMQRDIADGNPGELDSQLGAVVRAGDRAGVETPLHDLLLSLLTVKLQ</sequence>
<feature type="domain" description="Ketopantoate reductase N-terminal" evidence="5">
    <location>
        <begin position="3"/>
        <end position="157"/>
    </location>
</feature>
<proteinExistence type="inferred from homology"/>
<dbReference type="Gene3D" id="1.10.1040.10">
    <property type="entry name" value="N-(1-d-carboxylethyl)-l-norvaline Dehydrogenase, domain 2"/>
    <property type="match status" value="1"/>
</dbReference>
<evidence type="ECO:0000256" key="4">
    <source>
        <dbReference type="RuleBase" id="RU362068"/>
    </source>
</evidence>
<dbReference type="GO" id="GO:0005737">
    <property type="term" value="C:cytoplasm"/>
    <property type="evidence" value="ECO:0007669"/>
    <property type="project" value="TreeGrafter"/>
</dbReference>
<dbReference type="PANTHER" id="PTHR21708:SF26">
    <property type="entry name" value="2-DEHYDROPANTOATE 2-REDUCTASE"/>
    <property type="match status" value="1"/>
</dbReference>
<dbReference type="Pfam" id="PF02558">
    <property type="entry name" value="ApbA"/>
    <property type="match status" value="1"/>
</dbReference>
<name>A0A9D2TQ31_9CORY</name>
<dbReference type="InterPro" id="IPR036291">
    <property type="entry name" value="NAD(P)-bd_dom_sf"/>
</dbReference>
<dbReference type="Proteomes" id="UP000823858">
    <property type="component" value="Unassembled WGS sequence"/>
</dbReference>
<dbReference type="InterPro" id="IPR008927">
    <property type="entry name" value="6-PGluconate_DH-like_C_sf"/>
</dbReference>
<dbReference type="EC" id="1.1.1.169" evidence="4"/>
<evidence type="ECO:0000256" key="3">
    <source>
        <dbReference type="ARBA" id="ARBA00023002"/>
    </source>
</evidence>
<comment type="pathway">
    <text evidence="4">Cofactor biosynthesis; (R)-pantothenate biosynthesis; (R)-pantoate from 3-methyl-2-oxobutanoate: step 2/2.</text>
</comment>
<keyword evidence="2 4" id="KW-0521">NADP</keyword>
<comment type="function">
    <text evidence="4">Catalyzes the NADPH-dependent reduction of ketopantoate into pantoic acid.</text>
</comment>
<evidence type="ECO:0000259" key="5">
    <source>
        <dbReference type="Pfam" id="PF02558"/>
    </source>
</evidence>
<dbReference type="InterPro" id="IPR013752">
    <property type="entry name" value="KPA_reductase"/>
</dbReference>
<dbReference type="InterPro" id="IPR013328">
    <property type="entry name" value="6PGD_dom2"/>
</dbReference>
<dbReference type="Gene3D" id="3.40.50.720">
    <property type="entry name" value="NAD(P)-binding Rossmann-like Domain"/>
    <property type="match status" value="1"/>
</dbReference>
<dbReference type="SUPFAM" id="SSF48179">
    <property type="entry name" value="6-phosphogluconate dehydrogenase C-terminal domain-like"/>
    <property type="match status" value="1"/>
</dbReference>
<dbReference type="SUPFAM" id="SSF51735">
    <property type="entry name" value="NAD(P)-binding Rossmann-fold domains"/>
    <property type="match status" value="1"/>
</dbReference>
<comment type="caution">
    <text evidence="7">The sequence shown here is derived from an EMBL/GenBank/DDBJ whole genome shotgun (WGS) entry which is preliminary data.</text>
</comment>
<comment type="similarity">
    <text evidence="1 4">Belongs to the ketopantoate reductase family.</text>
</comment>
<organism evidence="7 8">
    <name type="scientific">Candidatus Corynebacterium faecigallinarum</name>
    <dbReference type="NCBI Taxonomy" id="2838528"/>
    <lineage>
        <taxon>Bacteria</taxon>
        <taxon>Bacillati</taxon>
        <taxon>Actinomycetota</taxon>
        <taxon>Actinomycetes</taxon>
        <taxon>Mycobacteriales</taxon>
        <taxon>Corynebacteriaceae</taxon>
        <taxon>Corynebacterium</taxon>
    </lineage>
</organism>
<dbReference type="Pfam" id="PF08546">
    <property type="entry name" value="ApbA_C"/>
    <property type="match status" value="1"/>
</dbReference>
<dbReference type="EMBL" id="DWVP01000013">
    <property type="protein sequence ID" value="HJC84945.1"/>
    <property type="molecule type" value="Genomic_DNA"/>
</dbReference>
<dbReference type="InterPro" id="IPR013332">
    <property type="entry name" value="KPR_N"/>
</dbReference>
<accession>A0A9D2TQ31</accession>
<evidence type="ECO:0000313" key="8">
    <source>
        <dbReference type="Proteomes" id="UP000823858"/>
    </source>
</evidence>
<keyword evidence="4" id="KW-0566">Pantothenate biosynthesis</keyword>
<reference evidence="7" key="2">
    <citation type="submission" date="2021-04" db="EMBL/GenBank/DDBJ databases">
        <authorList>
            <person name="Gilroy R."/>
        </authorList>
    </citation>
    <scope>NUCLEOTIDE SEQUENCE</scope>
    <source>
        <strain evidence="7">ChiHjej13B12-4958</strain>
    </source>
</reference>
<dbReference type="PANTHER" id="PTHR21708">
    <property type="entry name" value="PROBABLE 2-DEHYDROPANTOATE 2-REDUCTASE"/>
    <property type="match status" value="1"/>
</dbReference>
<dbReference type="NCBIfam" id="TIGR00745">
    <property type="entry name" value="apbA_panE"/>
    <property type="match status" value="1"/>
</dbReference>
<evidence type="ECO:0000256" key="2">
    <source>
        <dbReference type="ARBA" id="ARBA00022857"/>
    </source>
</evidence>
<protein>
    <recommendedName>
        <fullName evidence="4">2-dehydropantoate 2-reductase</fullName>
        <ecNumber evidence="4">1.1.1.169</ecNumber>
    </recommendedName>
    <alternativeName>
        <fullName evidence="4">Ketopantoate reductase</fullName>
    </alternativeName>
</protein>
<feature type="domain" description="Ketopantoate reductase C-terminal" evidence="6">
    <location>
        <begin position="187"/>
        <end position="307"/>
    </location>
</feature>
<keyword evidence="3 4" id="KW-0560">Oxidoreductase</keyword>
<dbReference type="InterPro" id="IPR051402">
    <property type="entry name" value="KPR-Related"/>
</dbReference>
<comment type="catalytic activity">
    <reaction evidence="4">
        <text>(R)-pantoate + NADP(+) = 2-dehydropantoate + NADPH + H(+)</text>
        <dbReference type="Rhea" id="RHEA:16233"/>
        <dbReference type="ChEBI" id="CHEBI:11561"/>
        <dbReference type="ChEBI" id="CHEBI:15378"/>
        <dbReference type="ChEBI" id="CHEBI:15980"/>
        <dbReference type="ChEBI" id="CHEBI:57783"/>
        <dbReference type="ChEBI" id="CHEBI:58349"/>
        <dbReference type="EC" id="1.1.1.169"/>
    </reaction>
</comment>
<dbReference type="InterPro" id="IPR003710">
    <property type="entry name" value="ApbA"/>
</dbReference>
<dbReference type="AlphaFoldDB" id="A0A9D2TQ31"/>
<dbReference type="GO" id="GO:0015940">
    <property type="term" value="P:pantothenate biosynthetic process"/>
    <property type="evidence" value="ECO:0007669"/>
    <property type="project" value="UniProtKB-KW"/>
</dbReference>
<evidence type="ECO:0000256" key="1">
    <source>
        <dbReference type="ARBA" id="ARBA00007870"/>
    </source>
</evidence>
<dbReference type="NCBIfam" id="NF005091">
    <property type="entry name" value="PRK06522.2-2"/>
    <property type="match status" value="1"/>
</dbReference>
<evidence type="ECO:0000313" key="7">
    <source>
        <dbReference type="EMBL" id="HJC84945.1"/>
    </source>
</evidence>
<dbReference type="GO" id="GO:0008677">
    <property type="term" value="F:2-dehydropantoate 2-reductase activity"/>
    <property type="evidence" value="ECO:0007669"/>
    <property type="project" value="UniProtKB-EC"/>
</dbReference>
<evidence type="ECO:0000259" key="6">
    <source>
        <dbReference type="Pfam" id="PF08546"/>
    </source>
</evidence>